<feature type="domain" description="6-phospho-N-acetylmuramidase N-terminal" evidence="2">
    <location>
        <begin position="2"/>
        <end position="231"/>
    </location>
</feature>
<reference evidence="3" key="1">
    <citation type="journal article" date="2014" name="Int. J. Syst. Evol. Microbiol.">
        <title>Complete genome sequence of Corynebacterium casei LMG S-19264T (=DSM 44701T), isolated from a smear-ripened cheese.</title>
        <authorList>
            <consortium name="US DOE Joint Genome Institute (JGI-PGF)"/>
            <person name="Walter F."/>
            <person name="Albersmeier A."/>
            <person name="Kalinowski J."/>
            <person name="Ruckert C."/>
        </authorList>
    </citation>
    <scope>NUCLEOTIDE SEQUENCE</scope>
    <source>
        <strain evidence="3">JCM 15325</strain>
    </source>
</reference>
<protein>
    <recommendedName>
        <fullName evidence="5">DUF871 domain-containing protein</fullName>
    </recommendedName>
</protein>
<dbReference type="InterPro" id="IPR013785">
    <property type="entry name" value="Aldolase_TIM"/>
</dbReference>
<organism evidence="3 4">
    <name type="scientific">Sporolactobacillus putidus</name>
    <dbReference type="NCBI Taxonomy" id="492735"/>
    <lineage>
        <taxon>Bacteria</taxon>
        <taxon>Bacillati</taxon>
        <taxon>Bacillota</taxon>
        <taxon>Bacilli</taxon>
        <taxon>Bacillales</taxon>
        <taxon>Sporolactobacillaceae</taxon>
        <taxon>Sporolactobacillus</taxon>
    </lineage>
</organism>
<sequence length="356" mass="40132">MLGFSVYLNESLKKQEKVIESYRARGFNMVFTSLHIPEEDSSTYRERLYALGKITGGLKMGLMMDIASDSFSCLGLSLHEAEQLSDLGVTGLRLDEGFDEQTTADLSGKISIALNASRLTPESLNQMKGYGMDVDRVSAWHNFYPRPETGLDRTAFRSMNKMLQQEGLSIAAFFPGDKVFRGPLYQGLPTLEDHRYVSPFSAYADLLLREKIDDIVLGDPELTEDSLQQFSSWEKRVFLLRANPETDDRNLLQAASAVQSNRTDEARDCIRSRESRQLPLTSPPVVPFNTRQRRTGSITIDNELYKRYQGEIQIVKKDLPADPKVNVIGHVIEADLPLLSLIHGGDSFQIKWVNES</sequence>
<dbReference type="PANTHER" id="PTHR38435">
    <property type="match status" value="1"/>
</dbReference>
<keyword evidence="4" id="KW-1185">Reference proteome</keyword>
<name>A0A917VZF9_9BACL</name>
<dbReference type="AlphaFoldDB" id="A0A917VZF9"/>
<dbReference type="Gene3D" id="2.40.100.10">
    <property type="entry name" value="Cyclophilin-like"/>
    <property type="match status" value="1"/>
</dbReference>
<dbReference type="InterPro" id="IPR043797">
    <property type="entry name" value="MupG_N"/>
</dbReference>
<dbReference type="InterPro" id="IPR043894">
    <property type="entry name" value="MupG_C"/>
</dbReference>
<dbReference type="SUPFAM" id="SSF51445">
    <property type="entry name" value="(Trans)glycosidases"/>
    <property type="match status" value="1"/>
</dbReference>
<reference evidence="3" key="2">
    <citation type="submission" date="2020-09" db="EMBL/GenBank/DDBJ databases">
        <authorList>
            <person name="Sun Q."/>
            <person name="Ohkuma M."/>
        </authorList>
    </citation>
    <scope>NUCLEOTIDE SEQUENCE</scope>
    <source>
        <strain evidence="3">JCM 15325</strain>
    </source>
</reference>
<dbReference type="Gene3D" id="3.20.20.70">
    <property type="entry name" value="Aldolase class I"/>
    <property type="match status" value="1"/>
</dbReference>
<dbReference type="RefSeq" id="WP_188801324.1">
    <property type="nucleotide sequence ID" value="NZ_BMOK01000001.1"/>
</dbReference>
<evidence type="ECO:0008006" key="5">
    <source>
        <dbReference type="Google" id="ProtNLM"/>
    </source>
</evidence>
<evidence type="ECO:0000313" key="3">
    <source>
        <dbReference type="EMBL" id="GGL43087.1"/>
    </source>
</evidence>
<dbReference type="InterPro" id="IPR029000">
    <property type="entry name" value="Cyclophilin-like_dom_sf"/>
</dbReference>
<evidence type="ECO:0000259" key="2">
    <source>
        <dbReference type="Pfam" id="PF19200"/>
    </source>
</evidence>
<dbReference type="InterPro" id="IPR008589">
    <property type="entry name" value="MupG"/>
</dbReference>
<dbReference type="EMBL" id="BMOK01000001">
    <property type="protein sequence ID" value="GGL43087.1"/>
    <property type="molecule type" value="Genomic_DNA"/>
</dbReference>
<dbReference type="PANTHER" id="PTHR38435:SF2">
    <property type="entry name" value="DUF871 DOMAIN-CONTAINING PROTEIN"/>
    <property type="match status" value="1"/>
</dbReference>
<evidence type="ECO:0000313" key="4">
    <source>
        <dbReference type="Proteomes" id="UP000654670"/>
    </source>
</evidence>
<dbReference type="Pfam" id="PF05913">
    <property type="entry name" value="MupG_C"/>
    <property type="match status" value="1"/>
</dbReference>
<feature type="domain" description="6-phospho-N-acetylmuramidase C-terminal" evidence="1">
    <location>
        <begin position="255"/>
        <end position="351"/>
    </location>
</feature>
<dbReference type="InterPro" id="IPR017853">
    <property type="entry name" value="GH"/>
</dbReference>
<gene>
    <name evidence="3" type="ORF">GCM10007968_03760</name>
</gene>
<accession>A0A917VZF9</accession>
<dbReference type="Proteomes" id="UP000654670">
    <property type="component" value="Unassembled WGS sequence"/>
</dbReference>
<dbReference type="Pfam" id="PF19200">
    <property type="entry name" value="MupG_N"/>
    <property type="match status" value="1"/>
</dbReference>
<evidence type="ECO:0000259" key="1">
    <source>
        <dbReference type="Pfam" id="PF05913"/>
    </source>
</evidence>
<comment type="caution">
    <text evidence="3">The sequence shown here is derived from an EMBL/GenBank/DDBJ whole genome shotgun (WGS) entry which is preliminary data.</text>
</comment>
<proteinExistence type="predicted"/>
<dbReference type="SUPFAM" id="SSF50891">
    <property type="entry name" value="Cyclophilin-like"/>
    <property type="match status" value="1"/>
</dbReference>